<reference evidence="2" key="1">
    <citation type="submission" date="2021-05" db="EMBL/GenBank/DDBJ databases">
        <authorList>
            <person name="Arsene-Ploetze F."/>
        </authorList>
    </citation>
    <scope>NUCLEOTIDE SEQUENCE</scope>
    <source>
        <strain evidence="2">DSM 42138</strain>
    </source>
</reference>
<feature type="region of interest" description="Disordered" evidence="1">
    <location>
        <begin position="1"/>
        <end position="136"/>
    </location>
</feature>
<gene>
    <name evidence="2" type="ORF">SCOCK_350076</name>
</gene>
<feature type="compositionally biased region" description="Low complexity" evidence="1">
    <location>
        <begin position="117"/>
        <end position="133"/>
    </location>
</feature>
<keyword evidence="3" id="KW-1185">Reference proteome</keyword>
<feature type="region of interest" description="Disordered" evidence="1">
    <location>
        <begin position="178"/>
        <end position="309"/>
    </location>
</feature>
<name>A0A9W4DTF6_9ACTN</name>
<evidence type="ECO:0000313" key="3">
    <source>
        <dbReference type="Proteomes" id="UP001152519"/>
    </source>
</evidence>
<protein>
    <submittedName>
        <fullName evidence="2">PDZ domain-containing protein</fullName>
    </submittedName>
</protein>
<comment type="caution">
    <text evidence="2">The sequence shown here is derived from an EMBL/GenBank/DDBJ whole genome shotgun (WGS) entry which is preliminary data.</text>
</comment>
<feature type="compositionally biased region" description="Basic residues" evidence="1">
    <location>
        <begin position="23"/>
        <end position="60"/>
    </location>
</feature>
<evidence type="ECO:0000256" key="1">
    <source>
        <dbReference type="SAM" id="MobiDB-lite"/>
    </source>
</evidence>
<feature type="region of interest" description="Disordered" evidence="1">
    <location>
        <begin position="321"/>
        <end position="365"/>
    </location>
</feature>
<feature type="compositionally biased region" description="Basic and acidic residues" evidence="1">
    <location>
        <begin position="8"/>
        <end position="22"/>
    </location>
</feature>
<sequence>MAHALQPLHERGGRRCGGGRDRRPGRRRGAGRPPRARRARRPDRARHLRGGARPLRRRGARLAGRDHAAAAAQLQPPAAPAGGRGAAARVPDAVRDPAEPASGRLPRAQRRVEQADGDAGPRAGLPAPRRPVGCRQAGGLRLRAVRCRHPPGRRPGQPGPDHRLAGMGHLRRRLLPARLRPCPRPGGGPARHGPPRPVHAAGRRTGAAAADRSGEGPGRPVAAHRRADGAGRQARLPRHHRGDDGELAVGAGQPEAEPGARPGGLHRDAPQDLRLRPDHEPVQDRPRRHPLTRGLPLPPGAGDGVGGGRLRLPAQRRVLVPEGDPVRGRDPQRGAGGAELPGLRTRGGHAGGGRPDGRADGGVPVHHRDATARALRGVPARPGSAAGAGGLCAGAAGLDGRHRDLAPRLPPVRGGGAAAALPVGRAGGRRNRGTGRARAAGGGTVLGLPRRARHVGGPAAGTAGPPLTGRP</sequence>
<feature type="region of interest" description="Disordered" evidence="1">
    <location>
        <begin position="408"/>
        <end position="471"/>
    </location>
</feature>
<feature type="compositionally biased region" description="Low complexity" evidence="1">
    <location>
        <begin position="456"/>
        <end position="471"/>
    </location>
</feature>
<feature type="compositionally biased region" description="Basic and acidic residues" evidence="1">
    <location>
        <begin position="265"/>
        <end position="285"/>
    </location>
</feature>
<dbReference type="Proteomes" id="UP001152519">
    <property type="component" value="Unassembled WGS sequence"/>
</dbReference>
<evidence type="ECO:0000313" key="2">
    <source>
        <dbReference type="EMBL" id="CAG6395743.1"/>
    </source>
</evidence>
<accession>A0A9W4DTF6</accession>
<proteinExistence type="predicted"/>
<organism evidence="2 3">
    <name type="scientific">Actinacidiphila cocklensis</name>
    <dbReference type="NCBI Taxonomy" id="887465"/>
    <lineage>
        <taxon>Bacteria</taxon>
        <taxon>Bacillati</taxon>
        <taxon>Actinomycetota</taxon>
        <taxon>Actinomycetes</taxon>
        <taxon>Kitasatosporales</taxon>
        <taxon>Streptomycetaceae</taxon>
        <taxon>Actinacidiphila</taxon>
    </lineage>
</organism>
<dbReference type="AlphaFoldDB" id="A0A9W4DTF6"/>
<dbReference type="EMBL" id="CAJSLV010000065">
    <property type="protein sequence ID" value="CAG6395743.1"/>
    <property type="molecule type" value="Genomic_DNA"/>
</dbReference>